<evidence type="ECO:0000313" key="3">
    <source>
        <dbReference type="Proteomes" id="UP000248724"/>
    </source>
</evidence>
<organism evidence="2 3">
    <name type="scientific">Candidatus Aeolococcus gillhamiae</name>
    <dbReference type="NCBI Taxonomy" id="3127015"/>
    <lineage>
        <taxon>Bacteria</taxon>
        <taxon>Bacillati</taxon>
        <taxon>Candidatus Dormiibacterota</taxon>
        <taxon>Candidatus Dormibacteria</taxon>
        <taxon>Candidatus Aeolococcales</taxon>
        <taxon>Candidatus Aeolococcaceae</taxon>
        <taxon>Candidatus Aeolococcus</taxon>
    </lineage>
</organism>
<keyword evidence="1" id="KW-0472">Membrane</keyword>
<keyword evidence="1" id="KW-0812">Transmembrane</keyword>
<name>A0A2W5Z8P7_9BACT</name>
<gene>
    <name evidence="2" type="ORF">DLM65_08090</name>
</gene>
<feature type="transmembrane region" description="Helical" evidence="1">
    <location>
        <begin position="6"/>
        <end position="37"/>
    </location>
</feature>
<comment type="caution">
    <text evidence="2">The sequence shown here is derived from an EMBL/GenBank/DDBJ whole genome shotgun (WGS) entry which is preliminary data.</text>
</comment>
<evidence type="ECO:0000313" key="2">
    <source>
        <dbReference type="EMBL" id="PZR80387.1"/>
    </source>
</evidence>
<sequence length="106" mass="12110">MCSRLIAIALLIAGISGMWQVSPALGVVGILGLLLVLAARGRLQWQRAEADAQRMRAGTPTPWVKTYRRAREYAQDRRADDRIRRPRSGERHYGLRSNRIVITWDR</sequence>
<accession>A0A2W5Z8P7</accession>
<dbReference type="Proteomes" id="UP000248724">
    <property type="component" value="Unassembled WGS sequence"/>
</dbReference>
<dbReference type="AlphaFoldDB" id="A0A2W5Z8P7"/>
<reference evidence="2 3" key="1">
    <citation type="journal article" date="2017" name="Nature">
        <title>Atmospheric trace gases support primary production in Antarctic desert surface soil.</title>
        <authorList>
            <person name="Ji M."/>
            <person name="Greening C."/>
            <person name="Vanwonterghem I."/>
            <person name="Carere C.R."/>
            <person name="Bay S.K."/>
            <person name="Steen J.A."/>
            <person name="Montgomery K."/>
            <person name="Lines T."/>
            <person name="Beardall J."/>
            <person name="van Dorst J."/>
            <person name="Snape I."/>
            <person name="Stott M.B."/>
            <person name="Hugenholtz P."/>
            <person name="Ferrari B.C."/>
        </authorList>
    </citation>
    <scope>NUCLEOTIDE SEQUENCE [LARGE SCALE GENOMIC DNA]</scope>
    <source>
        <strain evidence="2">RRmetagenome_bin12</strain>
    </source>
</reference>
<keyword evidence="1" id="KW-1133">Transmembrane helix</keyword>
<proteinExistence type="predicted"/>
<evidence type="ECO:0000256" key="1">
    <source>
        <dbReference type="SAM" id="Phobius"/>
    </source>
</evidence>
<dbReference type="EMBL" id="QHBU01000153">
    <property type="protein sequence ID" value="PZR80387.1"/>
    <property type="molecule type" value="Genomic_DNA"/>
</dbReference>
<protein>
    <submittedName>
        <fullName evidence="2">Uncharacterized protein</fullName>
    </submittedName>
</protein>